<dbReference type="GO" id="GO:0005737">
    <property type="term" value="C:cytoplasm"/>
    <property type="evidence" value="ECO:0007669"/>
    <property type="project" value="UniProtKB-SubCell"/>
</dbReference>
<organism evidence="15 16">
    <name type="scientific">Candidatus Regiella insecticola</name>
    <dbReference type="NCBI Taxonomy" id="138073"/>
    <lineage>
        <taxon>Bacteria</taxon>
        <taxon>Pseudomonadati</taxon>
        <taxon>Pseudomonadota</taxon>
        <taxon>Gammaproteobacteria</taxon>
        <taxon>Enterobacterales</taxon>
        <taxon>Enterobacteriaceae</taxon>
        <taxon>aphid secondary symbionts</taxon>
        <taxon>Candidatus Regiella</taxon>
    </lineage>
</organism>
<feature type="active site" evidence="12">
    <location>
        <position position="262"/>
    </location>
</feature>
<comment type="catalytic activity">
    <reaction evidence="11">
        <text>malonyl-[ACP] + acetyl-CoA + H(+) = 3-oxobutanoyl-[ACP] + CO2 + CoA</text>
        <dbReference type="Rhea" id="RHEA:12080"/>
        <dbReference type="Rhea" id="RHEA-COMP:9623"/>
        <dbReference type="Rhea" id="RHEA-COMP:9625"/>
        <dbReference type="ChEBI" id="CHEBI:15378"/>
        <dbReference type="ChEBI" id="CHEBI:16526"/>
        <dbReference type="ChEBI" id="CHEBI:57287"/>
        <dbReference type="ChEBI" id="CHEBI:57288"/>
        <dbReference type="ChEBI" id="CHEBI:78449"/>
        <dbReference type="ChEBI" id="CHEBI:78450"/>
        <dbReference type="EC" id="2.3.1.180"/>
    </reaction>
    <physiologicalReaction direction="left-to-right" evidence="11">
        <dbReference type="Rhea" id="RHEA:12081"/>
    </physiologicalReaction>
</comment>
<keyword evidence="5 12" id="KW-0808">Transferase</keyword>
<evidence type="ECO:0000256" key="12">
    <source>
        <dbReference type="HAMAP-Rule" id="MF_01815"/>
    </source>
</evidence>
<evidence type="ECO:0000313" key="15">
    <source>
        <dbReference type="EMBL" id="GFN46349.1"/>
    </source>
</evidence>
<evidence type="ECO:0000313" key="16">
    <source>
        <dbReference type="Proteomes" id="UP000504714"/>
    </source>
</evidence>
<keyword evidence="4 12" id="KW-0444">Lipid biosynthesis</keyword>
<gene>
    <name evidence="12 15" type="primary">fabH</name>
    <name evidence="15" type="ORF">RINTU1_18810</name>
</gene>
<dbReference type="InterPro" id="IPR016039">
    <property type="entry name" value="Thiolase-like"/>
</dbReference>
<feature type="domain" description="Beta-ketoacyl-[acyl-carrier-protein] synthase III C-terminal" evidence="13">
    <location>
        <begin position="246"/>
        <end position="334"/>
    </location>
</feature>
<dbReference type="InterPro" id="IPR013751">
    <property type="entry name" value="ACP_syn_III_N"/>
</dbReference>
<protein>
    <recommendedName>
        <fullName evidence="3 12">Beta-ketoacyl-[acyl-carrier-protein] synthase III</fullName>
        <shortName evidence="12">Beta-ketoacyl-ACP synthase III</shortName>
        <shortName evidence="12">KAS III</shortName>
        <ecNumber evidence="3 12">2.3.1.180</ecNumber>
    </recommendedName>
    <alternativeName>
        <fullName evidence="12">3-oxoacyl-[acyl-carrier-protein] synthase 3</fullName>
    </alternativeName>
    <alternativeName>
        <fullName evidence="12">3-oxoacyl-[acyl-carrier-protein] synthase III</fullName>
    </alternativeName>
</protein>
<comment type="function">
    <text evidence="12">Catalyzes the condensation reaction of fatty acid synthesis by the addition to an acyl acceptor of two carbons from malonyl-ACP. Catalyzes the first condensation reaction which initiates fatty acid synthesis and may therefore play a role in governing the total rate of fatty acid production. Possesses both acetoacetyl-ACP synthase and acetyl transacylase activities. Its substrate specificity determines the biosynthesis of branched-chain and/or straight-chain of fatty acids.</text>
</comment>
<accession>A0A6L2ZP95</accession>
<keyword evidence="7 12" id="KW-0443">Lipid metabolism</keyword>
<feature type="domain" description="Beta-ketoacyl-[acyl-carrier-protein] synthase III N-terminal" evidence="14">
    <location>
        <begin position="118"/>
        <end position="203"/>
    </location>
</feature>
<evidence type="ECO:0000256" key="5">
    <source>
        <dbReference type="ARBA" id="ARBA00022679"/>
    </source>
</evidence>
<dbReference type="Pfam" id="PF08541">
    <property type="entry name" value="ACP_syn_III_C"/>
    <property type="match status" value="1"/>
</dbReference>
<dbReference type="PANTHER" id="PTHR43091">
    <property type="entry name" value="3-OXOACYL-[ACYL-CARRIER-PROTEIN] SYNTHASE"/>
    <property type="match status" value="1"/>
</dbReference>
<comment type="pathway">
    <text evidence="1 12">Lipid metabolism; fatty acid biosynthesis.</text>
</comment>
<keyword evidence="8 12" id="KW-0275">Fatty acid biosynthesis</keyword>
<evidence type="ECO:0000256" key="1">
    <source>
        <dbReference type="ARBA" id="ARBA00005194"/>
    </source>
</evidence>
<dbReference type="InterPro" id="IPR004655">
    <property type="entry name" value="FabH"/>
</dbReference>
<dbReference type="SUPFAM" id="SSF53901">
    <property type="entry name" value="Thiolase-like"/>
    <property type="match status" value="1"/>
</dbReference>
<comment type="caution">
    <text evidence="15">The sequence shown here is derived from an EMBL/GenBank/DDBJ whole genome shotgun (WGS) entry which is preliminary data.</text>
</comment>
<comment type="similarity">
    <text evidence="2 12">Belongs to the thiolase-like superfamily. FabH family.</text>
</comment>
<evidence type="ECO:0000256" key="10">
    <source>
        <dbReference type="ARBA" id="ARBA00023315"/>
    </source>
</evidence>
<evidence type="ECO:0000256" key="8">
    <source>
        <dbReference type="ARBA" id="ARBA00023160"/>
    </source>
</evidence>
<evidence type="ECO:0000256" key="4">
    <source>
        <dbReference type="ARBA" id="ARBA00022516"/>
    </source>
</evidence>
<comment type="domain">
    <text evidence="12">The last Arg residue of the ACP-binding site is essential for the weak association between ACP/AcpP and FabH.</text>
</comment>
<evidence type="ECO:0000256" key="9">
    <source>
        <dbReference type="ARBA" id="ARBA00023268"/>
    </source>
</evidence>
<evidence type="ECO:0000256" key="11">
    <source>
        <dbReference type="ARBA" id="ARBA00051096"/>
    </source>
</evidence>
<dbReference type="AlphaFoldDB" id="A0A6L2ZP95"/>
<dbReference type="UniPathway" id="UPA00094"/>
<keyword evidence="6 12" id="KW-0276">Fatty acid metabolism</keyword>
<keyword evidence="10 12" id="KW-0012">Acyltransferase</keyword>
<evidence type="ECO:0000256" key="7">
    <source>
        <dbReference type="ARBA" id="ARBA00023098"/>
    </source>
</evidence>
<evidence type="ECO:0000259" key="14">
    <source>
        <dbReference type="Pfam" id="PF08545"/>
    </source>
</evidence>
<dbReference type="EMBL" id="BLXO01000003">
    <property type="protein sequence ID" value="GFN46349.1"/>
    <property type="molecule type" value="Genomic_DNA"/>
</dbReference>
<comment type="subcellular location">
    <subcellularLocation>
        <location evidence="12">Cytoplasm</location>
    </subcellularLocation>
</comment>
<evidence type="ECO:0000259" key="13">
    <source>
        <dbReference type="Pfam" id="PF08541"/>
    </source>
</evidence>
<dbReference type="InterPro" id="IPR013747">
    <property type="entry name" value="ACP_syn_III_C"/>
</dbReference>
<dbReference type="FunFam" id="3.40.47.10:FF:000004">
    <property type="entry name" value="3-oxoacyl-[acyl-carrier-protein] synthase 3"/>
    <property type="match status" value="1"/>
</dbReference>
<feature type="active site" evidence="12">
    <location>
        <position position="124"/>
    </location>
</feature>
<feature type="region of interest" description="ACP-binding" evidence="12">
    <location>
        <begin position="263"/>
        <end position="267"/>
    </location>
</feature>
<dbReference type="GO" id="GO:0033818">
    <property type="term" value="F:beta-ketoacyl-acyl-carrier-protein synthase III activity"/>
    <property type="evidence" value="ECO:0007669"/>
    <property type="project" value="UniProtKB-UniRule"/>
</dbReference>
<dbReference type="NCBIfam" id="NF006829">
    <property type="entry name" value="PRK09352.1"/>
    <property type="match status" value="1"/>
</dbReference>
<comment type="subunit">
    <text evidence="12">Homodimer.</text>
</comment>
<keyword evidence="9 12" id="KW-0511">Multifunctional enzyme</keyword>
<evidence type="ECO:0000256" key="2">
    <source>
        <dbReference type="ARBA" id="ARBA00008642"/>
    </source>
</evidence>
<sequence length="335" mass="36025">MADNKMNTKILGTGSYLPAEVRSNADLEKMVDTTNDWIVTRTGIKERRIAKAHETVASMGCHAAKKALAMAQEVQKPKKFNENDIGLIIVATTSSSHAFPSSACQIQQMLGIKDAISFDLAAACSGFIYALSVADKFIKSGKVKNALVIGSDALSRMLDEQDRGTVILFGDGAGAVVLSASTGSDIDRTLPSDILSTHLHADGRSGNLLALPHQHSQDQPAYLTMKGCEVFKIAVNELAKIIDETLKANDICHSQLDWLIPHQANLRIIKATAEKLKMDMEKVVITLDQHGNTSAASVPSALDAAVRDGRIQRGQLLLLEAFGGGFTWGSALIRF</sequence>
<keyword evidence="12" id="KW-0963">Cytoplasm</keyword>
<dbReference type="PANTHER" id="PTHR43091:SF1">
    <property type="entry name" value="BETA-KETOACYL-[ACYL-CARRIER-PROTEIN] SYNTHASE III, CHLOROPLASTIC"/>
    <property type="match status" value="1"/>
</dbReference>
<dbReference type="Proteomes" id="UP000504714">
    <property type="component" value="Unassembled WGS sequence"/>
</dbReference>
<name>A0A6L2ZP95_9ENTR</name>
<reference evidence="15 16" key="1">
    <citation type="submission" date="2020-06" db="EMBL/GenBank/DDBJ databases">
        <title>The genome sequence of Candidatus Regiella insecticola strain Tut.</title>
        <authorList>
            <person name="Nikoh N."/>
            <person name="Tsuchida T."/>
            <person name="Koga R."/>
            <person name="Oshima K."/>
            <person name="Hattori M."/>
            <person name="Fukatsu T."/>
        </authorList>
    </citation>
    <scope>NUCLEOTIDE SEQUENCE [LARGE SCALE GENOMIC DNA]</scope>
    <source>
        <strain evidence="15 16">Tut</strain>
    </source>
</reference>
<evidence type="ECO:0000256" key="3">
    <source>
        <dbReference type="ARBA" id="ARBA00012333"/>
    </source>
</evidence>
<dbReference type="CDD" id="cd00830">
    <property type="entry name" value="KAS_III"/>
    <property type="match status" value="1"/>
</dbReference>
<dbReference type="HAMAP" id="MF_01815">
    <property type="entry name" value="FabH"/>
    <property type="match status" value="1"/>
</dbReference>
<dbReference type="EC" id="2.3.1.180" evidence="3 12"/>
<dbReference type="GO" id="GO:0006633">
    <property type="term" value="P:fatty acid biosynthetic process"/>
    <property type="evidence" value="ECO:0007669"/>
    <property type="project" value="UniProtKB-UniRule"/>
</dbReference>
<dbReference type="NCBIfam" id="TIGR00747">
    <property type="entry name" value="fabH"/>
    <property type="match status" value="1"/>
</dbReference>
<dbReference type="Pfam" id="PF08545">
    <property type="entry name" value="ACP_syn_III"/>
    <property type="match status" value="1"/>
</dbReference>
<feature type="active site" evidence="12">
    <location>
        <position position="292"/>
    </location>
</feature>
<evidence type="ECO:0000256" key="6">
    <source>
        <dbReference type="ARBA" id="ARBA00022832"/>
    </source>
</evidence>
<dbReference type="Gene3D" id="3.40.47.10">
    <property type="match status" value="1"/>
</dbReference>
<proteinExistence type="inferred from homology"/>
<dbReference type="GO" id="GO:0004315">
    <property type="term" value="F:3-oxoacyl-[acyl-carrier-protein] synthase activity"/>
    <property type="evidence" value="ECO:0007669"/>
    <property type="project" value="InterPro"/>
</dbReference>